<accession>A0A091P039</accession>
<reference evidence="5 6" key="1">
    <citation type="submission" date="2014-04" db="EMBL/GenBank/DDBJ databases">
        <title>Genome evolution of avian class.</title>
        <authorList>
            <person name="Zhang G."/>
            <person name="Li C."/>
        </authorList>
    </citation>
    <scope>NUCLEOTIDE SEQUENCE [LARGE SCALE GENOMIC DNA]</scope>
    <source>
        <strain evidence="5">BGI_N310</strain>
    </source>
</reference>
<evidence type="ECO:0000256" key="1">
    <source>
        <dbReference type="ARBA" id="ARBA00005771"/>
    </source>
</evidence>
<sequence length="138" mass="15957">IPFPRILTTHLRYDSLPKSIFKNKAEIVVLFSNPKDTAVSFFHFHTNVPSVPSYSSWDEFFSKFLSGNSIVAVTDYHAVTWNKYTEDKNTMVIKYEDLKEVEQMLVKQIARFFGISPMAEQIQAIAERDTFQAVRDKA</sequence>
<dbReference type="EC" id="2.8.2.-" evidence="3"/>
<comment type="similarity">
    <text evidence="1 3">Belongs to the sulfotransferase 1 family.</text>
</comment>
<dbReference type="AlphaFoldDB" id="A0A091P039"/>
<evidence type="ECO:0000259" key="4">
    <source>
        <dbReference type="Pfam" id="PF00685"/>
    </source>
</evidence>
<evidence type="ECO:0000313" key="5">
    <source>
        <dbReference type="EMBL" id="KFP85055.1"/>
    </source>
</evidence>
<protein>
    <recommendedName>
        <fullName evidence="3">Sulfotransferase</fullName>
        <ecNumber evidence="3">2.8.2.-</ecNumber>
    </recommendedName>
</protein>
<dbReference type="GO" id="GO:0008146">
    <property type="term" value="F:sulfotransferase activity"/>
    <property type="evidence" value="ECO:0007669"/>
    <property type="project" value="InterPro"/>
</dbReference>
<evidence type="ECO:0000256" key="2">
    <source>
        <dbReference type="ARBA" id="ARBA00022679"/>
    </source>
</evidence>
<name>A0A091P039_9PASS</name>
<dbReference type="EMBL" id="KK842909">
    <property type="protein sequence ID" value="KFP85055.1"/>
    <property type="molecule type" value="Genomic_DNA"/>
</dbReference>
<dbReference type="InterPro" id="IPR027417">
    <property type="entry name" value="P-loop_NTPase"/>
</dbReference>
<keyword evidence="2 3" id="KW-0808">Transferase</keyword>
<keyword evidence="6" id="KW-1185">Reference proteome</keyword>
<feature type="non-terminal residue" evidence="5">
    <location>
        <position position="138"/>
    </location>
</feature>
<organism evidence="5 6">
    <name type="scientific">Acanthisitta chloris</name>
    <name type="common">rifleman</name>
    <dbReference type="NCBI Taxonomy" id="57068"/>
    <lineage>
        <taxon>Eukaryota</taxon>
        <taxon>Metazoa</taxon>
        <taxon>Chordata</taxon>
        <taxon>Craniata</taxon>
        <taxon>Vertebrata</taxon>
        <taxon>Euteleostomi</taxon>
        <taxon>Archelosauria</taxon>
        <taxon>Archosauria</taxon>
        <taxon>Dinosauria</taxon>
        <taxon>Saurischia</taxon>
        <taxon>Theropoda</taxon>
        <taxon>Coelurosauria</taxon>
        <taxon>Aves</taxon>
        <taxon>Neognathae</taxon>
        <taxon>Neoaves</taxon>
        <taxon>Telluraves</taxon>
        <taxon>Australaves</taxon>
        <taxon>Passeriformes</taxon>
        <taxon>Acanthisittidae</taxon>
        <taxon>Acanthisitta</taxon>
    </lineage>
</organism>
<dbReference type="Gene3D" id="3.40.50.300">
    <property type="entry name" value="P-loop containing nucleotide triphosphate hydrolases"/>
    <property type="match status" value="1"/>
</dbReference>
<dbReference type="SUPFAM" id="SSF52540">
    <property type="entry name" value="P-loop containing nucleoside triphosphate hydrolases"/>
    <property type="match status" value="1"/>
</dbReference>
<feature type="non-terminal residue" evidence="5">
    <location>
        <position position="1"/>
    </location>
</feature>
<feature type="domain" description="Sulfotransferase" evidence="4">
    <location>
        <begin position="2"/>
        <end position="136"/>
    </location>
</feature>
<dbReference type="PANTHER" id="PTHR11783">
    <property type="entry name" value="SULFOTRANSFERASE SULT"/>
    <property type="match status" value="1"/>
</dbReference>
<dbReference type="Proteomes" id="UP000053537">
    <property type="component" value="Unassembled WGS sequence"/>
</dbReference>
<dbReference type="Pfam" id="PF00685">
    <property type="entry name" value="Sulfotransfer_1"/>
    <property type="match status" value="1"/>
</dbReference>
<evidence type="ECO:0000256" key="3">
    <source>
        <dbReference type="RuleBase" id="RU361155"/>
    </source>
</evidence>
<proteinExistence type="inferred from homology"/>
<gene>
    <name evidence="5" type="ORF">N310_03392</name>
</gene>
<dbReference type="InterPro" id="IPR000863">
    <property type="entry name" value="Sulfotransferase_dom"/>
</dbReference>
<evidence type="ECO:0000313" key="6">
    <source>
        <dbReference type="Proteomes" id="UP000053537"/>
    </source>
</evidence>